<dbReference type="PANTHER" id="PTHR43585:SF2">
    <property type="entry name" value="ATP-GRASP ENZYME FSQD"/>
    <property type="match status" value="1"/>
</dbReference>
<dbReference type="PANTHER" id="PTHR43585">
    <property type="entry name" value="FUMIPYRROLE BIOSYNTHESIS PROTEIN C"/>
    <property type="match status" value="1"/>
</dbReference>
<evidence type="ECO:0000313" key="6">
    <source>
        <dbReference type="EMBL" id="AIQ60430.1"/>
    </source>
</evidence>
<dbReference type="GO" id="GO:0046872">
    <property type="term" value="F:metal ion binding"/>
    <property type="evidence" value="ECO:0007669"/>
    <property type="project" value="InterPro"/>
</dbReference>
<keyword evidence="3 4" id="KW-0067">ATP-binding</keyword>
<keyword evidence="7" id="KW-1185">Reference proteome</keyword>
<dbReference type="Gene3D" id="3.30.1490.20">
    <property type="entry name" value="ATP-grasp fold, A domain"/>
    <property type="match status" value="1"/>
</dbReference>
<dbReference type="RefSeq" id="WP_042217029.1">
    <property type="nucleotide sequence ID" value="NZ_CP009285.1"/>
</dbReference>
<dbReference type="GO" id="GO:0016874">
    <property type="term" value="F:ligase activity"/>
    <property type="evidence" value="ECO:0007669"/>
    <property type="project" value="UniProtKB-KW"/>
</dbReference>
<organism evidence="6 7">
    <name type="scientific">Paenibacillus borealis</name>
    <dbReference type="NCBI Taxonomy" id="160799"/>
    <lineage>
        <taxon>Bacteria</taxon>
        <taxon>Bacillati</taxon>
        <taxon>Bacillota</taxon>
        <taxon>Bacilli</taxon>
        <taxon>Bacillales</taxon>
        <taxon>Paenibacillaceae</taxon>
        <taxon>Paenibacillus</taxon>
    </lineage>
</organism>
<name>A0A089LK27_PAEBO</name>
<dbReference type="AlphaFoldDB" id="A0A089LK27"/>
<evidence type="ECO:0000256" key="1">
    <source>
        <dbReference type="ARBA" id="ARBA00022598"/>
    </source>
</evidence>
<evidence type="ECO:0000256" key="3">
    <source>
        <dbReference type="ARBA" id="ARBA00022840"/>
    </source>
</evidence>
<dbReference type="InterPro" id="IPR052032">
    <property type="entry name" value="ATP-dep_AA_Ligase"/>
</dbReference>
<dbReference type="InterPro" id="IPR013815">
    <property type="entry name" value="ATP_grasp_subdomain_1"/>
</dbReference>
<proteinExistence type="predicted"/>
<dbReference type="GO" id="GO:0005524">
    <property type="term" value="F:ATP binding"/>
    <property type="evidence" value="ECO:0007669"/>
    <property type="project" value="UniProtKB-UniRule"/>
</dbReference>
<evidence type="ECO:0000313" key="7">
    <source>
        <dbReference type="Proteomes" id="UP000029518"/>
    </source>
</evidence>
<protein>
    <recommendedName>
        <fullName evidence="5">ATP-grasp domain-containing protein</fullName>
    </recommendedName>
</protein>
<dbReference type="Gene3D" id="3.40.50.20">
    <property type="match status" value="1"/>
</dbReference>
<keyword evidence="1" id="KW-0436">Ligase</keyword>
<dbReference type="SUPFAM" id="SSF56059">
    <property type="entry name" value="Glutathione synthetase ATP-binding domain-like"/>
    <property type="match status" value="1"/>
</dbReference>
<gene>
    <name evidence="6" type="ORF">PBOR_28370</name>
</gene>
<dbReference type="HOGENOM" id="CLU_029016_4_1_9"/>
<dbReference type="InterPro" id="IPR011761">
    <property type="entry name" value="ATP-grasp"/>
</dbReference>
<evidence type="ECO:0000256" key="2">
    <source>
        <dbReference type="ARBA" id="ARBA00022741"/>
    </source>
</evidence>
<evidence type="ECO:0000256" key="4">
    <source>
        <dbReference type="PROSITE-ProRule" id="PRU00409"/>
    </source>
</evidence>
<evidence type="ECO:0000259" key="5">
    <source>
        <dbReference type="PROSITE" id="PS50975"/>
    </source>
</evidence>
<dbReference type="OrthoDB" id="2210549at2"/>
<dbReference type="Proteomes" id="UP000029518">
    <property type="component" value="Chromosome"/>
</dbReference>
<sequence>MTIAIMNKLSYHRVPYDKWLGNKEDIVIFTSSETYEEFCHKGFLEVWPFDSYEKNTEIENSIIHLNKKYQFSKLIALSEYDILRAGKLRSILNIPGQNFFSSTAFRDKLLMKQTASYGGIRVPEFNQIFSKDNIIHFVQNNHFPVILKPISASGSEGVMVLKNEQNLQELLTEFDDFESGNYEVETFIDGTMYHVDGLVAKGHLIFCSVSKYYNGCLEYQSNNPLSSFTLSDTNSLKHAIIKETEKLLEAMPTPEDTSFHAEFFVNNEGEIYLCEVASRTGGGKIGRVVELKYGLNLNQASCQLQCHCAVEASLKETDMLYGFLLIPPQIGTFGGYSKNITVESIVEYETAATSGERYNGAQHSADFVAAVIVKAGSESEIEKEIDRITSLFQENMVWEK</sequence>
<dbReference type="EMBL" id="CP009285">
    <property type="protein sequence ID" value="AIQ60430.1"/>
    <property type="molecule type" value="Genomic_DNA"/>
</dbReference>
<dbReference type="Gene3D" id="3.30.470.20">
    <property type="entry name" value="ATP-grasp fold, B domain"/>
    <property type="match status" value="1"/>
</dbReference>
<dbReference type="PROSITE" id="PS50975">
    <property type="entry name" value="ATP_GRASP"/>
    <property type="match status" value="1"/>
</dbReference>
<accession>A0A089LK27</accession>
<dbReference type="KEGG" id="pbd:PBOR_28370"/>
<keyword evidence="2 4" id="KW-0547">Nucleotide-binding</keyword>
<feature type="domain" description="ATP-grasp" evidence="5">
    <location>
        <begin position="112"/>
        <end position="306"/>
    </location>
</feature>
<reference evidence="6" key="1">
    <citation type="submission" date="2014-08" db="EMBL/GenBank/DDBJ databases">
        <title>Comparative genomics of the Paenibacillus odorifer group.</title>
        <authorList>
            <person name="den Bakker H.C."/>
            <person name="Tsai Y.-C.Y.-C."/>
            <person name="Martin N."/>
            <person name="Korlach J."/>
            <person name="Wiedmann M."/>
        </authorList>
    </citation>
    <scope>NUCLEOTIDE SEQUENCE [LARGE SCALE GENOMIC DNA]</scope>
    <source>
        <strain evidence="6">DSM 13188</strain>
    </source>
</reference>
<dbReference type="Pfam" id="PF13535">
    <property type="entry name" value="ATP-grasp_4"/>
    <property type="match status" value="1"/>
</dbReference>